<dbReference type="Proteomes" id="UP000632154">
    <property type="component" value="Unassembled WGS sequence"/>
</dbReference>
<keyword evidence="4 6" id="KW-1133">Transmembrane helix</keyword>
<dbReference type="InterPro" id="IPR019264">
    <property type="entry name" value="DUF2179"/>
</dbReference>
<sequence>MDLTPALLLNALMIFGLRILDVSLGTLRIGMIVRGRRNLAAVLSFFESLIWLTAAAQVLGNLESPVQFIAYAGGYAAGTLVGAWIEQWLAVGKVVLRAFVPVNAPDVAGALRSAGYYVTALNGSGRDGDVRILFSVIPRRASGKVLRLIEEVYPKAFVTIEEVSTADLQEASVRQERMARRFRMNRK</sequence>
<dbReference type="PANTHER" id="PTHR40060">
    <property type="entry name" value="UPF0316 PROTEIN YEBE"/>
    <property type="match status" value="1"/>
</dbReference>
<keyword evidence="3 6" id="KW-0812">Transmembrane</keyword>
<evidence type="ECO:0000256" key="6">
    <source>
        <dbReference type="HAMAP-Rule" id="MF_01515"/>
    </source>
</evidence>
<dbReference type="InterPro" id="IPR022930">
    <property type="entry name" value="UPF0316"/>
</dbReference>
<feature type="domain" description="DUF5698" evidence="8">
    <location>
        <begin position="26"/>
        <end position="82"/>
    </location>
</feature>
<comment type="caution">
    <text evidence="9">The sequence shown here is derived from an EMBL/GenBank/DDBJ whole genome shotgun (WGS) entry which is preliminary data.</text>
</comment>
<evidence type="ECO:0000259" key="8">
    <source>
        <dbReference type="Pfam" id="PF18955"/>
    </source>
</evidence>
<accession>A0ABQ3K5B3</accession>
<dbReference type="Pfam" id="PF18955">
    <property type="entry name" value="DUF5698"/>
    <property type="match status" value="1"/>
</dbReference>
<feature type="transmembrane region" description="Helical" evidence="6">
    <location>
        <begin position="6"/>
        <end position="27"/>
    </location>
</feature>
<dbReference type="HAMAP" id="MF_01515">
    <property type="entry name" value="UPF0316"/>
    <property type="match status" value="1"/>
</dbReference>
<dbReference type="RefSeq" id="WP_189643125.1">
    <property type="nucleotide sequence ID" value="NZ_BNAL01000018.1"/>
</dbReference>
<comment type="subcellular location">
    <subcellularLocation>
        <location evidence="1 6">Cell membrane</location>
        <topology evidence="1 6">Multi-pass membrane protein</topology>
    </subcellularLocation>
</comment>
<evidence type="ECO:0000313" key="9">
    <source>
        <dbReference type="EMBL" id="GHG03911.1"/>
    </source>
</evidence>
<evidence type="ECO:0000256" key="4">
    <source>
        <dbReference type="ARBA" id="ARBA00022989"/>
    </source>
</evidence>
<proteinExistence type="inferred from homology"/>
<feature type="domain" description="DUF2179" evidence="7">
    <location>
        <begin position="118"/>
        <end position="165"/>
    </location>
</feature>
<dbReference type="InterPro" id="IPR044035">
    <property type="entry name" value="DUF5698"/>
</dbReference>
<reference evidence="10" key="1">
    <citation type="journal article" date="2019" name="Int. J. Syst. Evol. Microbiol.">
        <title>The Global Catalogue of Microorganisms (GCM) 10K type strain sequencing project: providing services to taxonomists for standard genome sequencing and annotation.</title>
        <authorList>
            <consortium name="The Broad Institute Genomics Platform"/>
            <consortium name="The Broad Institute Genome Sequencing Center for Infectious Disease"/>
            <person name="Wu L."/>
            <person name="Ma J."/>
        </authorList>
    </citation>
    <scope>NUCLEOTIDE SEQUENCE [LARGE SCALE GENOMIC DNA]</scope>
    <source>
        <strain evidence="10">CGMCC 1.18439</strain>
    </source>
</reference>
<dbReference type="EMBL" id="BNAL01000018">
    <property type="protein sequence ID" value="GHG03911.1"/>
    <property type="molecule type" value="Genomic_DNA"/>
</dbReference>
<evidence type="ECO:0000256" key="3">
    <source>
        <dbReference type="ARBA" id="ARBA00022692"/>
    </source>
</evidence>
<keyword evidence="10" id="KW-1185">Reference proteome</keyword>
<dbReference type="NCBIfam" id="NF003191">
    <property type="entry name" value="PRK04164.1-2"/>
    <property type="match status" value="1"/>
</dbReference>
<dbReference type="PANTHER" id="PTHR40060:SF1">
    <property type="entry name" value="UPF0316 PROTEIN YEBE"/>
    <property type="match status" value="1"/>
</dbReference>
<evidence type="ECO:0000256" key="5">
    <source>
        <dbReference type="ARBA" id="ARBA00023136"/>
    </source>
</evidence>
<feature type="transmembrane region" description="Helical" evidence="6">
    <location>
        <begin position="66"/>
        <end position="85"/>
    </location>
</feature>
<comment type="similarity">
    <text evidence="6">Belongs to the UPF0316 family.</text>
</comment>
<gene>
    <name evidence="9" type="ORF">GCM10017783_15580</name>
</gene>
<feature type="transmembrane region" description="Helical" evidence="6">
    <location>
        <begin position="39"/>
        <end position="60"/>
    </location>
</feature>
<dbReference type="Pfam" id="PF10035">
    <property type="entry name" value="DUF2179"/>
    <property type="match status" value="1"/>
</dbReference>
<keyword evidence="2 6" id="KW-1003">Cell membrane</keyword>
<evidence type="ECO:0000256" key="1">
    <source>
        <dbReference type="ARBA" id="ARBA00004651"/>
    </source>
</evidence>
<protein>
    <recommendedName>
        <fullName evidence="6">UPF0316 protein GCM10017783_15580</fullName>
    </recommendedName>
</protein>
<dbReference type="CDD" id="cd16381">
    <property type="entry name" value="YitT_C_like_1"/>
    <property type="match status" value="1"/>
</dbReference>
<evidence type="ECO:0000259" key="7">
    <source>
        <dbReference type="Pfam" id="PF10035"/>
    </source>
</evidence>
<keyword evidence="5 6" id="KW-0472">Membrane</keyword>
<evidence type="ECO:0000256" key="2">
    <source>
        <dbReference type="ARBA" id="ARBA00022475"/>
    </source>
</evidence>
<name>A0ABQ3K5B3_9DEIO</name>
<organism evidence="9 10">
    <name type="scientific">Deinococcus piscis</name>
    <dbReference type="NCBI Taxonomy" id="394230"/>
    <lineage>
        <taxon>Bacteria</taxon>
        <taxon>Thermotogati</taxon>
        <taxon>Deinococcota</taxon>
        <taxon>Deinococci</taxon>
        <taxon>Deinococcales</taxon>
        <taxon>Deinococcaceae</taxon>
        <taxon>Deinococcus</taxon>
    </lineage>
</organism>
<evidence type="ECO:0000313" key="10">
    <source>
        <dbReference type="Proteomes" id="UP000632154"/>
    </source>
</evidence>